<evidence type="ECO:0000256" key="5">
    <source>
        <dbReference type="ARBA" id="ARBA00022771"/>
    </source>
</evidence>
<evidence type="ECO:0000259" key="16">
    <source>
        <dbReference type="PROSITE" id="PS51068"/>
    </source>
</evidence>
<evidence type="ECO:0000256" key="9">
    <source>
        <dbReference type="ARBA" id="ARBA00023204"/>
    </source>
</evidence>
<protein>
    <submittedName>
        <fullName evidence="17">Formamidopyrimidine-DNA glycosylase</fullName>
        <ecNumber evidence="17">3.2.2.23</ecNumber>
    </submittedName>
</protein>
<evidence type="ECO:0000256" key="1">
    <source>
        <dbReference type="ARBA" id="ARBA00001668"/>
    </source>
</evidence>
<dbReference type="VEuPathDB" id="CryptoDB:GNI_184200"/>
<keyword evidence="9" id="KW-0234">DNA repair</keyword>
<dbReference type="GO" id="GO:0003906">
    <property type="term" value="F:DNA-(apurinic or apyrimidinic site) endonuclease activity"/>
    <property type="evidence" value="ECO:0007669"/>
    <property type="project" value="InterPro"/>
</dbReference>
<evidence type="ECO:0000256" key="8">
    <source>
        <dbReference type="ARBA" id="ARBA00023125"/>
    </source>
</evidence>
<evidence type="ECO:0000256" key="10">
    <source>
        <dbReference type="ARBA" id="ARBA00023239"/>
    </source>
</evidence>
<dbReference type="CDD" id="cd08966">
    <property type="entry name" value="EcFpg-like_N"/>
    <property type="match status" value="1"/>
</dbReference>
<keyword evidence="10" id="KW-0456">Lyase</keyword>
<dbReference type="GeneID" id="22916146"/>
<dbReference type="SUPFAM" id="SSF81624">
    <property type="entry name" value="N-terminal domain of MutM-like DNA repair proteins"/>
    <property type="match status" value="1"/>
</dbReference>
<dbReference type="SUPFAM" id="SSF46946">
    <property type="entry name" value="S13-like H2TH domain"/>
    <property type="match status" value="1"/>
</dbReference>
<evidence type="ECO:0000313" key="17">
    <source>
        <dbReference type="EMBL" id="EZG43167.1"/>
    </source>
</evidence>
<dbReference type="PROSITE" id="PS51066">
    <property type="entry name" value="ZF_FPG_2"/>
    <property type="match status" value="1"/>
</dbReference>
<keyword evidence="4" id="KW-0227">DNA damage</keyword>
<sequence>MPELPEVETTRRQISEEFILARRGGSSAPTASTSAPAAASESGDLQREVFVSEGFEPGDLDSETGAGPVLRSVECVCASLRSAVPSDLDTELAGSRLVRVLRRGKYLVLIFRRAQADRDPPPPLLVHLGMSGWMCAYVADKKLPKHSHVVFNWSDRRRLVYNDARRFGTVDWCRSKKSSKQTTHQWQTDFRLRHLGPEPFSMGPEPFSMGPEPFSVPVNALPSADALPSDDAPVAFTVDYMCERARGKRVAVKKFLMDSRVVVGVGNIYAAEALFAARLRPDTRVCDLSRSHWEIIVQSVRDVLTRAIAAKGTTFRDFKSGQGEPGYFLGNLQVYGRAGKGCLRCDRPLTNLKLGGRQTVCCLACQRLILPPNADDEPTTTTTSEGDNNDDDND</sequence>
<proteinExistence type="inferred from homology"/>
<dbReference type="OrthoDB" id="444592at2759"/>
<dbReference type="RefSeq" id="XP_011133574.1">
    <property type="nucleotide sequence ID" value="XM_011135272.1"/>
</dbReference>
<name>A0A023AX43_GRENI</name>
<evidence type="ECO:0000256" key="4">
    <source>
        <dbReference type="ARBA" id="ARBA00022763"/>
    </source>
</evidence>
<keyword evidence="12 17" id="KW-0326">Glycosidase</keyword>
<organism evidence="17 18">
    <name type="scientific">Gregarina niphandrodes</name>
    <name type="common">Septate eugregarine</name>
    <dbReference type="NCBI Taxonomy" id="110365"/>
    <lineage>
        <taxon>Eukaryota</taxon>
        <taxon>Sar</taxon>
        <taxon>Alveolata</taxon>
        <taxon>Apicomplexa</taxon>
        <taxon>Conoidasida</taxon>
        <taxon>Gregarinasina</taxon>
        <taxon>Eugregarinorida</taxon>
        <taxon>Gregarinidae</taxon>
        <taxon>Gregarina</taxon>
    </lineage>
</organism>
<evidence type="ECO:0000256" key="14">
    <source>
        <dbReference type="SAM" id="MobiDB-lite"/>
    </source>
</evidence>
<evidence type="ECO:0000256" key="6">
    <source>
        <dbReference type="ARBA" id="ARBA00022801"/>
    </source>
</evidence>
<feature type="compositionally biased region" description="Low complexity" evidence="14">
    <location>
        <begin position="26"/>
        <end position="42"/>
    </location>
</feature>
<reference evidence="17" key="1">
    <citation type="submission" date="2013-12" db="EMBL/GenBank/DDBJ databases">
        <authorList>
            <person name="Omoto C.K."/>
            <person name="Sibley D."/>
            <person name="Venepally P."/>
            <person name="Hadjithomas M."/>
            <person name="Karamycheva S."/>
            <person name="Brunk B."/>
            <person name="Roos D."/>
            <person name="Caler E."/>
            <person name="Lorenzi H."/>
        </authorList>
    </citation>
    <scope>NUCLEOTIDE SEQUENCE</scope>
</reference>
<feature type="region of interest" description="Disordered" evidence="14">
    <location>
        <begin position="21"/>
        <end position="43"/>
    </location>
</feature>
<feature type="domain" description="Formamidopyrimidine-DNA glycosylase catalytic" evidence="16">
    <location>
        <begin position="2"/>
        <end position="168"/>
    </location>
</feature>
<evidence type="ECO:0000259" key="15">
    <source>
        <dbReference type="PROSITE" id="PS51066"/>
    </source>
</evidence>
<dbReference type="Gene3D" id="3.20.190.10">
    <property type="entry name" value="MutM-like, N-terminal"/>
    <property type="match status" value="1"/>
</dbReference>
<dbReference type="GO" id="GO:0003684">
    <property type="term" value="F:damaged DNA binding"/>
    <property type="evidence" value="ECO:0007669"/>
    <property type="project" value="InterPro"/>
</dbReference>
<keyword evidence="3" id="KW-0479">Metal-binding</keyword>
<gene>
    <name evidence="17" type="ORF">GNI_184200</name>
</gene>
<dbReference type="Pfam" id="PF06831">
    <property type="entry name" value="H2TH"/>
    <property type="match status" value="1"/>
</dbReference>
<dbReference type="PROSITE" id="PS51068">
    <property type="entry name" value="FPG_CAT"/>
    <property type="match status" value="1"/>
</dbReference>
<comment type="similarity">
    <text evidence="2">Belongs to the FPG family.</text>
</comment>
<evidence type="ECO:0000256" key="11">
    <source>
        <dbReference type="ARBA" id="ARBA00023268"/>
    </source>
</evidence>
<dbReference type="AlphaFoldDB" id="A0A023AX43"/>
<accession>A0A023AX43</accession>
<dbReference type="SMART" id="SM00898">
    <property type="entry name" value="Fapy_DNA_glyco"/>
    <property type="match status" value="1"/>
</dbReference>
<feature type="domain" description="FPG-type" evidence="15">
    <location>
        <begin position="333"/>
        <end position="367"/>
    </location>
</feature>
<dbReference type="InterPro" id="IPR035937">
    <property type="entry name" value="FPG_N"/>
</dbReference>
<dbReference type="PANTHER" id="PTHR22993:SF9">
    <property type="entry name" value="FORMAMIDOPYRIMIDINE-DNA GLYCOSYLASE"/>
    <property type="match status" value="1"/>
</dbReference>
<keyword evidence="18" id="KW-1185">Reference proteome</keyword>
<dbReference type="GO" id="GO:0016829">
    <property type="term" value="F:lyase activity"/>
    <property type="evidence" value="ECO:0007669"/>
    <property type="project" value="UniProtKB-KW"/>
</dbReference>
<dbReference type="Proteomes" id="UP000019763">
    <property type="component" value="Unassembled WGS sequence"/>
</dbReference>
<dbReference type="PANTHER" id="PTHR22993">
    <property type="entry name" value="FORMAMIDOPYRIMIDINE-DNA GLYCOSYLASE"/>
    <property type="match status" value="1"/>
</dbReference>
<evidence type="ECO:0000256" key="3">
    <source>
        <dbReference type="ARBA" id="ARBA00022723"/>
    </source>
</evidence>
<evidence type="ECO:0000256" key="2">
    <source>
        <dbReference type="ARBA" id="ARBA00009409"/>
    </source>
</evidence>
<evidence type="ECO:0000313" key="18">
    <source>
        <dbReference type="Proteomes" id="UP000019763"/>
    </source>
</evidence>
<dbReference type="InterPro" id="IPR000214">
    <property type="entry name" value="Znf_DNA_glyclase/AP_lyase"/>
</dbReference>
<dbReference type="InterPro" id="IPR012319">
    <property type="entry name" value="FPG_cat"/>
</dbReference>
<dbReference type="Gene3D" id="1.10.8.50">
    <property type="match status" value="1"/>
</dbReference>
<evidence type="ECO:0000256" key="7">
    <source>
        <dbReference type="ARBA" id="ARBA00022833"/>
    </source>
</evidence>
<comment type="caution">
    <text evidence="17">The sequence shown here is derived from an EMBL/GenBank/DDBJ whole genome shotgun (WGS) entry which is preliminary data.</text>
</comment>
<dbReference type="EMBL" id="AFNH02001395">
    <property type="protein sequence ID" value="EZG43167.1"/>
    <property type="molecule type" value="Genomic_DNA"/>
</dbReference>
<keyword evidence="11" id="KW-0511">Multifunctional enzyme</keyword>
<feature type="region of interest" description="Disordered" evidence="14">
    <location>
        <begin position="374"/>
        <end position="394"/>
    </location>
</feature>
<dbReference type="GO" id="GO:0006284">
    <property type="term" value="P:base-excision repair"/>
    <property type="evidence" value="ECO:0007669"/>
    <property type="project" value="InterPro"/>
</dbReference>
<dbReference type="FunFam" id="1.10.8.50:FF:000003">
    <property type="entry name" value="Formamidopyrimidine-DNA glycosylase"/>
    <property type="match status" value="1"/>
</dbReference>
<dbReference type="InterPro" id="IPR010979">
    <property type="entry name" value="Ribosomal_uS13-like_H2TH"/>
</dbReference>
<dbReference type="GO" id="GO:0008270">
    <property type="term" value="F:zinc ion binding"/>
    <property type="evidence" value="ECO:0007669"/>
    <property type="project" value="UniProtKB-KW"/>
</dbReference>
<evidence type="ECO:0000256" key="13">
    <source>
        <dbReference type="PROSITE-ProRule" id="PRU00391"/>
    </source>
</evidence>
<evidence type="ECO:0000256" key="12">
    <source>
        <dbReference type="ARBA" id="ARBA00023295"/>
    </source>
</evidence>
<keyword evidence="5 13" id="KW-0863">Zinc-finger</keyword>
<dbReference type="SMART" id="SM01232">
    <property type="entry name" value="H2TH"/>
    <property type="match status" value="1"/>
</dbReference>
<comment type="catalytic activity">
    <reaction evidence="1">
        <text>Hydrolysis of DNA containing ring-opened 7-methylguanine residues, releasing 2,6-diamino-4-hydroxy-5-(N-methyl)formamidopyrimidine.</text>
        <dbReference type="EC" id="3.2.2.23"/>
    </reaction>
</comment>
<keyword evidence="7" id="KW-0862">Zinc</keyword>
<keyword evidence="8" id="KW-0238">DNA-binding</keyword>
<dbReference type="InterPro" id="IPR015886">
    <property type="entry name" value="H2TH_FPG"/>
</dbReference>
<dbReference type="GO" id="GO:0034039">
    <property type="term" value="F:8-oxo-7,8-dihydroguanine DNA N-glycosylase activity"/>
    <property type="evidence" value="ECO:0007669"/>
    <property type="project" value="TreeGrafter"/>
</dbReference>
<dbReference type="EC" id="3.2.2.23" evidence="17"/>
<dbReference type="Pfam" id="PF01149">
    <property type="entry name" value="Fapy_DNA_glyco"/>
    <property type="match status" value="1"/>
</dbReference>
<dbReference type="SUPFAM" id="SSF57716">
    <property type="entry name" value="Glucocorticoid receptor-like (DNA-binding domain)"/>
    <property type="match status" value="1"/>
</dbReference>
<keyword evidence="6 17" id="KW-0378">Hydrolase</keyword>